<organism evidence="4 5">
    <name type="scientific">Orbilia blumenaviensis</name>
    <dbReference type="NCBI Taxonomy" id="1796055"/>
    <lineage>
        <taxon>Eukaryota</taxon>
        <taxon>Fungi</taxon>
        <taxon>Dikarya</taxon>
        <taxon>Ascomycota</taxon>
        <taxon>Pezizomycotina</taxon>
        <taxon>Orbiliomycetes</taxon>
        <taxon>Orbiliales</taxon>
        <taxon>Orbiliaceae</taxon>
        <taxon>Orbilia</taxon>
    </lineage>
</organism>
<proteinExistence type="predicted"/>
<keyword evidence="5" id="KW-1185">Reference proteome</keyword>
<evidence type="ECO:0000259" key="3">
    <source>
        <dbReference type="Pfam" id="PF25543"/>
    </source>
</evidence>
<evidence type="ECO:0000256" key="1">
    <source>
        <dbReference type="SAM" id="Coils"/>
    </source>
</evidence>
<dbReference type="AlphaFoldDB" id="A0AAV9VNK1"/>
<keyword evidence="1" id="KW-0175">Coiled coil</keyword>
<sequence length="483" mass="54317">MTTMLNGGGGAVYGLSNNALLQTYKIRFEELAETERKKDELIMELLEQNERLAGLLERVEDDLEREKNFARLSQKEIRDLRSQFGNAEDKLMSYPYIQVLIDGDGMLFHLDLLKKKKEGGSEAAELLLSEIREVVRSKREELNIKGEPDIRALVFANLDGLSKALVKSNLLKQGDLQQFFTGFTQRLEHVNFIDVGYGKEMADSKIRGEFLFHLKDPRCRLILFGGGHDNGYAPFLKTCTATNPNYPIWLLEGPPMAREIASLNLTSQRLHDLFATESQSEMINGSPVPAPVVLTPTTGSINGHANGSVSGSVTYDSPREFSYATAAVSAPPPGLIRPTSIQYNSSPVSESPKTITISGSGTSISNNNYPRGIQHTMVPSADAERVNYIKNLNPRACNNFFLRGACYSQPCPYSHKYKLSKDDVKTLKYIIERSKPCQQFKRRGFCEDEKCYYGHQCPFRTNVEEVNDERCSNHYCRFCQDDD</sequence>
<evidence type="ECO:0000313" key="5">
    <source>
        <dbReference type="Proteomes" id="UP001373714"/>
    </source>
</evidence>
<feature type="domain" description="DUF7923" evidence="2">
    <location>
        <begin position="94"/>
        <end position="274"/>
    </location>
</feature>
<dbReference type="Proteomes" id="UP001373714">
    <property type="component" value="Unassembled WGS sequence"/>
</dbReference>
<dbReference type="Pfam" id="PF25543">
    <property type="entry name" value="zf-CCCH_tandem"/>
    <property type="match status" value="1"/>
</dbReference>
<protein>
    <recommendedName>
        <fullName evidence="6">C3H1-type domain-containing protein</fullName>
    </recommendedName>
</protein>
<feature type="coiled-coil region" evidence="1">
    <location>
        <begin position="31"/>
        <end position="90"/>
    </location>
</feature>
<dbReference type="Pfam" id="PF25540">
    <property type="entry name" value="DUF7923"/>
    <property type="match status" value="1"/>
</dbReference>
<dbReference type="Gene3D" id="4.10.1000.10">
    <property type="entry name" value="Zinc finger, CCCH-type"/>
    <property type="match status" value="1"/>
</dbReference>
<feature type="domain" description="Tandem CCCH zinc finger" evidence="3">
    <location>
        <begin position="431"/>
        <end position="480"/>
    </location>
</feature>
<accession>A0AAV9VNK1</accession>
<evidence type="ECO:0000259" key="2">
    <source>
        <dbReference type="Pfam" id="PF25540"/>
    </source>
</evidence>
<comment type="caution">
    <text evidence="4">The sequence shown here is derived from an EMBL/GenBank/DDBJ whole genome shotgun (WGS) entry which is preliminary data.</text>
</comment>
<dbReference type="EMBL" id="JAVHNS010000001">
    <property type="protein sequence ID" value="KAK6363676.1"/>
    <property type="molecule type" value="Genomic_DNA"/>
</dbReference>
<dbReference type="InterPro" id="IPR057654">
    <property type="entry name" value="Znf-CCCH_tandem"/>
</dbReference>
<dbReference type="PANTHER" id="PTHR37543:SF1">
    <property type="entry name" value="CCCH ZINC FINGER DNA BINDING PROTEIN (AFU_ORTHOLOGUE AFUA_5G12760)"/>
    <property type="match status" value="1"/>
</dbReference>
<gene>
    <name evidence="4" type="ORF">TWF730_001096</name>
</gene>
<evidence type="ECO:0008006" key="6">
    <source>
        <dbReference type="Google" id="ProtNLM"/>
    </source>
</evidence>
<name>A0AAV9VNK1_9PEZI</name>
<reference evidence="4 5" key="1">
    <citation type="submission" date="2019-10" db="EMBL/GenBank/DDBJ databases">
        <authorList>
            <person name="Palmer J.M."/>
        </authorList>
    </citation>
    <scope>NUCLEOTIDE SEQUENCE [LARGE SCALE GENOMIC DNA]</scope>
    <source>
        <strain evidence="4 5">TWF730</strain>
    </source>
</reference>
<dbReference type="PANTHER" id="PTHR37543">
    <property type="entry name" value="CCCH ZINC FINGER DNA BINDING PROTEIN (AFU_ORTHOLOGUE AFUA_5G12760)"/>
    <property type="match status" value="1"/>
</dbReference>
<evidence type="ECO:0000313" key="4">
    <source>
        <dbReference type="EMBL" id="KAK6363676.1"/>
    </source>
</evidence>
<dbReference type="InterPro" id="IPR057683">
    <property type="entry name" value="DUF7923"/>
</dbReference>